<dbReference type="InterPro" id="IPR027417">
    <property type="entry name" value="P-loop_NTPase"/>
</dbReference>
<dbReference type="AlphaFoldDB" id="A0A1I8GJJ1"/>
<dbReference type="InterPro" id="IPR045873">
    <property type="entry name" value="Arl2"/>
</dbReference>
<dbReference type="WBParaSite" id="maker-uti_cns_0002053-snap-gene-0.48-mRNA-1">
    <property type="protein sequence ID" value="maker-uti_cns_0002053-snap-gene-0.48-mRNA-1"/>
    <property type="gene ID" value="maker-uti_cns_0002053-snap-gene-0.48"/>
</dbReference>
<keyword evidence="4" id="KW-0677">Repeat</keyword>
<feature type="binding site" evidence="9">
    <location>
        <begin position="488"/>
        <end position="495"/>
    </location>
    <ligand>
        <name>GTP</name>
        <dbReference type="ChEBI" id="CHEBI:37565"/>
    </ligand>
</feature>
<dbReference type="InterPro" id="IPR015915">
    <property type="entry name" value="Kelch-typ_b-propeller"/>
</dbReference>
<dbReference type="Pfam" id="PF00025">
    <property type="entry name" value="Arf"/>
    <property type="match status" value="1"/>
</dbReference>
<dbReference type="NCBIfam" id="TIGR00231">
    <property type="entry name" value="small_GTP"/>
    <property type="match status" value="1"/>
</dbReference>
<dbReference type="InterPro" id="IPR052125">
    <property type="entry name" value="KLHDC10"/>
</dbReference>
<dbReference type="PROSITE" id="PS51417">
    <property type="entry name" value="ARF"/>
    <property type="match status" value="1"/>
</dbReference>
<dbReference type="SMART" id="SM00177">
    <property type="entry name" value="ARF"/>
    <property type="match status" value="1"/>
</dbReference>
<dbReference type="PRINTS" id="PR00328">
    <property type="entry name" value="SAR1GTPBP"/>
</dbReference>
<evidence type="ECO:0000313" key="11">
    <source>
        <dbReference type="Proteomes" id="UP000095280"/>
    </source>
</evidence>
<keyword evidence="2" id="KW-0880">Kelch repeat</keyword>
<dbReference type="Proteomes" id="UP000095280">
    <property type="component" value="Unplaced"/>
</dbReference>
<accession>A0A1I8GJJ1</accession>
<evidence type="ECO:0000256" key="10">
    <source>
        <dbReference type="PIRSR" id="PIRSR606689-2"/>
    </source>
</evidence>
<evidence type="ECO:0000313" key="12">
    <source>
        <dbReference type="WBParaSite" id="maker-uti_cns_0002053-snap-gene-0.48-mRNA-1"/>
    </source>
</evidence>
<feature type="binding site" evidence="10">
    <location>
        <position position="512"/>
    </location>
    <ligand>
        <name>Mg(2+)</name>
        <dbReference type="ChEBI" id="CHEBI:18420"/>
    </ligand>
</feature>
<comment type="similarity">
    <text evidence="1">Belongs to the small GTPase superfamily. Arf family.</text>
</comment>
<feature type="binding site" evidence="9">
    <location>
        <position position="534"/>
    </location>
    <ligand>
        <name>GTP</name>
        <dbReference type="ChEBI" id="CHEBI:37565"/>
    </ligand>
</feature>
<sequence>MQRQSTLDRHPQMFVKHRVQSQDVLGRCQGDGVADGEPVGAWPHARSGHRLLAGAHNLWLIGGFHPEENDAGGLLFEEVWQYNIASGQWRRLVTTGDMPAELASHAALLDPPYLLVHGGTATPFGIRRSRRLHRLCLRTLHWSEVPLTHIGGPDGRPRKVYGHSFTLVKRPDGNRVIYQFGGTTGHVYTNSVHALDMDTWQWCHFDPHSPLPAAALDDADELEANATNGYPPSPRYRHETVYWRGCLLVVGGGTSVSVCKLDRLAMFCPESRTWSRMLTHGAVNNGVPQARRCHSCLLHGDWLMLSGGCTQNNIPLGDVWFLHLPTAVWHRSAYRLPQPTYFHASAVTPAGQAFIFGGVVTTRRGESPSRSDALYSCWFPGAPGRLESLCLRLIVPRAVAWLRRCSLTIQCQSLRLRLMELGVQPDLILDSLAQPVFSLPPAPPTPEADPSVAWQRLQEQRPKASMGFYSILKKLKEKEKEVRILILGLDNAGKTTLVKKFNGDDIDEVSPTLGFSIKTLEHRGFRLNVWDVGGQKSLRSYWRNYFEATDGLVWVVDSADQRRLSDCKQEFGQLLVEERLAGASLLVFANKQDLPGALDAGQISAALELDNVKTHHSRIFGCSAVTGLNLLEGIDWLIDDIASRVFSAD</sequence>
<dbReference type="SMART" id="SM00178">
    <property type="entry name" value="SAR"/>
    <property type="match status" value="1"/>
</dbReference>
<evidence type="ECO:0000256" key="3">
    <source>
        <dbReference type="ARBA" id="ARBA00022707"/>
    </source>
</evidence>
<dbReference type="FunFam" id="3.40.50.300:FF:000393">
    <property type="entry name" value="ADP-ribosylation factor-like 2, arl2"/>
    <property type="match status" value="1"/>
</dbReference>
<dbReference type="SUPFAM" id="SSF117281">
    <property type="entry name" value="Kelch motif"/>
    <property type="match status" value="1"/>
</dbReference>
<dbReference type="SUPFAM" id="SSF50965">
    <property type="entry name" value="Galactose oxidase, central domain"/>
    <property type="match status" value="1"/>
</dbReference>
<protein>
    <recommendedName>
        <fullName evidence="8">ADP-ribosylation factor-like protein 2</fullName>
    </recommendedName>
</protein>
<dbReference type="CDD" id="cd04154">
    <property type="entry name" value="Arl2"/>
    <property type="match status" value="1"/>
</dbReference>
<dbReference type="PANTHER" id="PTHR46428">
    <property type="entry name" value="KELCH DOMAIN-CONTAINING PROTEIN 10"/>
    <property type="match status" value="1"/>
</dbReference>
<dbReference type="Gene3D" id="3.40.50.300">
    <property type="entry name" value="P-loop containing nucleotide triphosphate hydrolases"/>
    <property type="match status" value="1"/>
</dbReference>
<evidence type="ECO:0000256" key="6">
    <source>
        <dbReference type="ARBA" id="ARBA00023134"/>
    </source>
</evidence>
<dbReference type="Pfam" id="PF24681">
    <property type="entry name" value="Kelch_KLHDC2_KLHL20_DRC7"/>
    <property type="match status" value="2"/>
</dbReference>
<dbReference type="PANTHER" id="PTHR46428:SF1">
    <property type="entry name" value="KELCH DOMAIN-CONTAINING PROTEIN 10"/>
    <property type="match status" value="1"/>
</dbReference>
<evidence type="ECO:0000256" key="7">
    <source>
        <dbReference type="ARBA" id="ARBA00023288"/>
    </source>
</evidence>
<keyword evidence="10" id="KW-0460">Magnesium</keyword>
<feature type="binding site" evidence="9">
    <location>
        <begin position="590"/>
        <end position="593"/>
    </location>
    <ligand>
        <name>GTP</name>
        <dbReference type="ChEBI" id="CHEBI:37565"/>
    </ligand>
</feature>
<keyword evidence="10" id="KW-0479">Metal-binding</keyword>
<keyword evidence="3" id="KW-0519">Myristate</keyword>
<evidence type="ECO:0000256" key="5">
    <source>
        <dbReference type="ARBA" id="ARBA00022741"/>
    </source>
</evidence>
<dbReference type="GO" id="GO:0032874">
    <property type="term" value="P:positive regulation of stress-activated MAPK cascade"/>
    <property type="evidence" value="ECO:0007669"/>
    <property type="project" value="TreeGrafter"/>
</dbReference>
<keyword evidence="11" id="KW-1185">Reference proteome</keyword>
<organism evidence="11 12">
    <name type="scientific">Macrostomum lignano</name>
    <dbReference type="NCBI Taxonomy" id="282301"/>
    <lineage>
        <taxon>Eukaryota</taxon>
        <taxon>Metazoa</taxon>
        <taxon>Spiralia</taxon>
        <taxon>Lophotrochozoa</taxon>
        <taxon>Platyhelminthes</taxon>
        <taxon>Rhabditophora</taxon>
        <taxon>Macrostomorpha</taxon>
        <taxon>Macrostomida</taxon>
        <taxon>Macrostomidae</taxon>
        <taxon>Macrostomum</taxon>
    </lineage>
</organism>
<reference evidence="12" key="1">
    <citation type="submission" date="2016-11" db="UniProtKB">
        <authorList>
            <consortium name="WormBaseParasite"/>
        </authorList>
    </citation>
    <scope>IDENTIFICATION</scope>
</reference>
<dbReference type="SUPFAM" id="SSF52540">
    <property type="entry name" value="P-loop containing nucleoside triphosphate hydrolases"/>
    <property type="match status" value="1"/>
</dbReference>
<proteinExistence type="inferred from homology"/>
<name>A0A1I8GJJ1_9PLAT</name>
<keyword evidence="5 9" id="KW-0547">Nucleotide-binding</keyword>
<dbReference type="GO" id="GO:0046872">
    <property type="term" value="F:metal ion binding"/>
    <property type="evidence" value="ECO:0007669"/>
    <property type="project" value="UniProtKB-KW"/>
</dbReference>
<evidence type="ECO:0000256" key="4">
    <source>
        <dbReference type="ARBA" id="ARBA00022737"/>
    </source>
</evidence>
<evidence type="ECO:0000256" key="9">
    <source>
        <dbReference type="PIRSR" id="PIRSR606689-1"/>
    </source>
</evidence>
<dbReference type="SMART" id="SM00175">
    <property type="entry name" value="RAB"/>
    <property type="match status" value="1"/>
</dbReference>
<keyword evidence="6 9" id="KW-0342">GTP-binding</keyword>
<dbReference type="InterPro" id="IPR011043">
    <property type="entry name" value="Gal_Oxase/kelch_b-propeller"/>
</dbReference>
<keyword evidence="7" id="KW-0449">Lipoprotein</keyword>
<dbReference type="Gene3D" id="2.120.10.80">
    <property type="entry name" value="Kelch-type beta propeller"/>
    <property type="match status" value="2"/>
</dbReference>
<feature type="binding site" evidence="10">
    <location>
        <position position="495"/>
    </location>
    <ligand>
        <name>Mg(2+)</name>
        <dbReference type="ChEBI" id="CHEBI:18420"/>
    </ligand>
</feature>
<evidence type="ECO:0000256" key="2">
    <source>
        <dbReference type="ARBA" id="ARBA00022441"/>
    </source>
</evidence>
<dbReference type="GO" id="GO:0005525">
    <property type="term" value="F:GTP binding"/>
    <property type="evidence" value="ECO:0007669"/>
    <property type="project" value="UniProtKB-KW"/>
</dbReference>
<dbReference type="InterPro" id="IPR006689">
    <property type="entry name" value="Small_GTPase_ARF/SAR"/>
</dbReference>
<evidence type="ECO:0000256" key="8">
    <source>
        <dbReference type="ARBA" id="ARBA00026198"/>
    </source>
</evidence>
<dbReference type="InterPro" id="IPR005225">
    <property type="entry name" value="Small_GTP-bd"/>
</dbReference>
<dbReference type="GO" id="GO:0003924">
    <property type="term" value="F:GTPase activity"/>
    <property type="evidence" value="ECO:0007669"/>
    <property type="project" value="InterPro"/>
</dbReference>
<evidence type="ECO:0000256" key="1">
    <source>
        <dbReference type="ARBA" id="ARBA00010290"/>
    </source>
</evidence>